<reference evidence="1 2" key="1">
    <citation type="journal article" date="2017" name="Environ. Microbiol.">
        <title>Decay of the glycolytic pathway and adaptation to intranuclear parasitism within Enterocytozoonidae microsporidia.</title>
        <authorList>
            <person name="Wiredu Boakye D."/>
            <person name="Jaroenlak P."/>
            <person name="Prachumwat A."/>
            <person name="Williams T.A."/>
            <person name="Bateman K.S."/>
            <person name="Itsathitphaisarn O."/>
            <person name="Sritunyalucksana K."/>
            <person name="Paszkiewicz K.H."/>
            <person name="Moore K.A."/>
            <person name="Stentiford G.D."/>
            <person name="Williams B.A."/>
        </authorList>
    </citation>
    <scope>NUCLEOTIDE SEQUENCE [LARGE SCALE GENOMIC DNA]</scope>
    <source>
        <strain evidence="2">canceri</strain>
    </source>
</reference>
<dbReference type="Proteomes" id="UP000192501">
    <property type="component" value="Unassembled WGS sequence"/>
</dbReference>
<gene>
    <name evidence="1" type="ORF">A0H76_2536</name>
</gene>
<sequence>MGIDTNFRKRKIIELIQALRESPTFCNVPLSIIKEAVLSSEQNIFNSSLNKNQYTSAILERLKRIKECGIRQVKAIKEENLNCNSKIGQENNFSDQFLFTQNLPSSAMARQLNIHNVSDGFHKPSNKTLVANKTDSNSNSDVINSSYQASKNFINIRKFYDNVNIRNDKDLTTSKISKQLDKKAKVVLDEFNSMVDADSSPSVNLQSSKYSKDYLINQALLIKNKKCSERKINNNIKNGNSENIDIKSNFKRVNISDYNDWRENLEECYENISEFVDDDVKKKIKTQIENIDNPFICESELNGFIDLLNKRLNKEKYLDDASNILQKINSPDNEFESNDEIFY</sequence>
<comment type="caution">
    <text evidence="1">The sequence shown here is derived from an EMBL/GenBank/DDBJ whole genome shotgun (WGS) entry which is preliminary data.</text>
</comment>
<dbReference type="VEuPathDB" id="MicrosporidiaDB:A0H76_2536"/>
<protein>
    <recommendedName>
        <fullName evidence="3">Mediator complex subunit 15 KIX domain-containing protein</fullName>
    </recommendedName>
</protein>
<evidence type="ECO:0000313" key="2">
    <source>
        <dbReference type="Proteomes" id="UP000192501"/>
    </source>
</evidence>
<evidence type="ECO:0008006" key="3">
    <source>
        <dbReference type="Google" id="ProtNLM"/>
    </source>
</evidence>
<evidence type="ECO:0000313" key="1">
    <source>
        <dbReference type="EMBL" id="ORD98416.1"/>
    </source>
</evidence>
<name>A0A1X0QF69_9MICR</name>
<proteinExistence type="predicted"/>
<accession>A0A1X0QF69</accession>
<dbReference type="VEuPathDB" id="MicrosporidiaDB:HERIO_696"/>
<dbReference type="AlphaFoldDB" id="A0A1X0QF69"/>
<dbReference type="EMBL" id="LTAI01000709">
    <property type="protein sequence ID" value="ORD98416.1"/>
    <property type="molecule type" value="Genomic_DNA"/>
</dbReference>
<organism evidence="1 2">
    <name type="scientific">Hepatospora eriocheir</name>
    <dbReference type="NCBI Taxonomy" id="1081669"/>
    <lineage>
        <taxon>Eukaryota</taxon>
        <taxon>Fungi</taxon>
        <taxon>Fungi incertae sedis</taxon>
        <taxon>Microsporidia</taxon>
        <taxon>Hepatosporidae</taxon>
        <taxon>Hepatospora</taxon>
    </lineage>
</organism>